<organism evidence="2 3">
    <name type="scientific">Christiangramia forsetii</name>
    <dbReference type="NCBI Taxonomy" id="411153"/>
    <lineage>
        <taxon>Bacteria</taxon>
        <taxon>Pseudomonadati</taxon>
        <taxon>Bacteroidota</taxon>
        <taxon>Flavobacteriia</taxon>
        <taxon>Flavobacteriales</taxon>
        <taxon>Flavobacteriaceae</taxon>
        <taxon>Christiangramia</taxon>
    </lineage>
</organism>
<keyword evidence="1" id="KW-0812">Transmembrane</keyword>
<reference evidence="3" key="1">
    <citation type="journal article" date="2019" name="Int. J. Syst. Evol. Microbiol.">
        <title>The Global Catalogue of Microorganisms (GCM) 10K type strain sequencing project: providing services to taxonomists for standard genome sequencing and annotation.</title>
        <authorList>
            <consortium name="The Broad Institute Genomics Platform"/>
            <consortium name="The Broad Institute Genome Sequencing Center for Infectious Disease"/>
            <person name="Wu L."/>
            <person name="Ma J."/>
        </authorList>
    </citation>
    <scope>NUCLEOTIDE SEQUENCE [LARGE SCALE GENOMIC DNA]</scope>
    <source>
        <strain evidence="3">CGMCC 1.15422</strain>
    </source>
</reference>
<gene>
    <name evidence="2" type="ORF">GCM10011532_14000</name>
</gene>
<evidence type="ECO:0000256" key="1">
    <source>
        <dbReference type="SAM" id="Phobius"/>
    </source>
</evidence>
<protein>
    <submittedName>
        <fullName evidence="2">Uncharacterized protein</fullName>
    </submittedName>
</protein>
<feature type="transmembrane region" description="Helical" evidence="1">
    <location>
        <begin position="125"/>
        <end position="145"/>
    </location>
</feature>
<proteinExistence type="predicted"/>
<sequence>MAMYAISGIVLIFRNTDTFKIEETVEKKVATNLNEEQLGKTLKIKNFEIERTEGEIIYFEQGILDTSSGIAKYKVSQLPVILESFTKLHKANTNHPLYFLNIFFGLSLLFFVISAFWMFMPSTKIFRKGIFFTIGGIILTLILLFV</sequence>
<dbReference type="EMBL" id="BMIX01000002">
    <property type="protein sequence ID" value="GGG31727.1"/>
    <property type="molecule type" value="Genomic_DNA"/>
</dbReference>
<evidence type="ECO:0000313" key="2">
    <source>
        <dbReference type="EMBL" id="GGG31727.1"/>
    </source>
</evidence>
<keyword evidence="3" id="KW-1185">Reference proteome</keyword>
<name>A0ABQ1WIZ3_9FLAO</name>
<keyword evidence="1" id="KW-1133">Transmembrane helix</keyword>
<keyword evidence="1" id="KW-0472">Membrane</keyword>
<feature type="transmembrane region" description="Helical" evidence="1">
    <location>
        <begin position="97"/>
        <end position="119"/>
    </location>
</feature>
<dbReference type="Proteomes" id="UP000605733">
    <property type="component" value="Unassembled WGS sequence"/>
</dbReference>
<accession>A0ABQ1WIZ3</accession>
<evidence type="ECO:0000313" key="3">
    <source>
        <dbReference type="Proteomes" id="UP000605733"/>
    </source>
</evidence>
<comment type="caution">
    <text evidence="2">The sequence shown here is derived from an EMBL/GenBank/DDBJ whole genome shotgun (WGS) entry which is preliminary data.</text>
</comment>